<sequence>MLSDDDRDMDLDSDDDDFGLGDDDMGLGDKGNGAGTGKPMTQAEKRAHHNMLERKRRDHIKDSFVSLRDSVPSLQGEKVISLKTKQSSRAQILKKAAEYIQFMRRKNSAHQHDIEDLKRQNHVLENQIRALERARANGARPNGASPTDTKMSLKSSKGRGSESDNSDGEFRNMSSPESATSSSNTSSNPMPNGKKQLKVLNAAK</sequence>
<keyword evidence="8" id="KW-0804">Transcription</keyword>
<proteinExistence type="inferred from homology"/>
<dbReference type="EMBL" id="LNIX01000002">
    <property type="protein sequence ID" value="OXA60308.1"/>
    <property type="molecule type" value="Genomic_DNA"/>
</dbReference>
<reference evidence="13 14" key="1">
    <citation type="submission" date="2015-12" db="EMBL/GenBank/DDBJ databases">
        <title>The genome of Folsomia candida.</title>
        <authorList>
            <person name="Faddeeva A."/>
            <person name="Derks M.F."/>
            <person name="Anvar Y."/>
            <person name="Smit S."/>
            <person name="Van Straalen N."/>
            <person name="Roelofs D."/>
        </authorList>
    </citation>
    <scope>NUCLEOTIDE SEQUENCE [LARGE SCALE GENOMIC DNA]</scope>
    <source>
        <strain evidence="13 14">VU population</strain>
        <tissue evidence="13">Whole body</tissue>
    </source>
</reference>
<comment type="similarity">
    <text evidence="1">Belongs to the MAX family.</text>
</comment>
<evidence type="ECO:0000256" key="4">
    <source>
        <dbReference type="ARBA" id="ARBA00022553"/>
    </source>
</evidence>
<protein>
    <recommendedName>
        <fullName evidence="2">Protein max</fullName>
    </recommendedName>
    <alternativeName>
        <fullName evidence="10">Myc-associated factor X</fullName>
    </alternativeName>
</protein>
<evidence type="ECO:0000256" key="8">
    <source>
        <dbReference type="ARBA" id="ARBA00023163"/>
    </source>
</evidence>
<dbReference type="Proteomes" id="UP000198287">
    <property type="component" value="Unassembled WGS sequence"/>
</dbReference>
<feature type="compositionally biased region" description="Acidic residues" evidence="11">
    <location>
        <begin position="1"/>
        <end position="26"/>
    </location>
</feature>
<organism evidence="13 14">
    <name type="scientific">Folsomia candida</name>
    <name type="common">Springtail</name>
    <dbReference type="NCBI Taxonomy" id="158441"/>
    <lineage>
        <taxon>Eukaryota</taxon>
        <taxon>Metazoa</taxon>
        <taxon>Ecdysozoa</taxon>
        <taxon>Arthropoda</taxon>
        <taxon>Hexapoda</taxon>
        <taxon>Collembola</taxon>
        <taxon>Entomobryomorpha</taxon>
        <taxon>Isotomoidea</taxon>
        <taxon>Isotomidae</taxon>
        <taxon>Proisotominae</taxon>
        <taxon>Folsomia</taxon>
    </lineage>
</organism>
<name>A0A226ESW2_FOLCA</name>
<dbReference type="GO" id="GO:0003677">
    <property type="term" value="F:DNA binding"/>
    <property type="evidence" value="ECO:0007669"/>
    <property type="project" value="UniProtKB-KW"/>
</dbReference>
<keyword evidence="5" id="KW-0805">Transcription regulation</keyword>
<feature type="compositionally biased region" description="Low complexity" evidence="11">
    <location>
        <begin position="172"/>
        <end position="192"/>
    </location>
</feature>
<dbReference type="FunFam" id="4.10.280.10:FF:000023">
    <property type="entry name" value="MAX isoform 13"/>
    <property type="match status" value="1"/>
</dbReference>
<evidence type="ECO:0000256" key="2">
    <source>
        <dbReference type="ARBA" id="ARBA00017633"/>
    </source>
</evidence>
<dbReference type="PROSITE" id="PS50888">
    <property type="entry name" value="BHLH"/>
    <property type="match status" value="1"/>
</dbReference>
<dbReference type="CDD" id="cd11406">
    <property type="entry name" value="bHLHzip_Max"/>
    <property type="match status" value="1"/>
</dbReference>
<keyword evidence="14" id="KW-1185">Reference proteome</keyword>
<dbReference type="GO" id="GO:0046983">
    <property type="term" value="F:protein dimerization activity"/>
    <property type="evidence" value="ECO:0007669"/>
    <property type="project" value="InterPro"/>
</dbReference>
<dbReference type="OrthoDB" id="8964853at2759"/>
<dbReference type="PANTHER" id="PTHR10328:SF3">
    <property type="entry name" value="PROTEIN MAX"/>
    <property type="match status" value="1"/>
</dbReference>
<evidence type="ECO:0000256" key="5">
    <source>
        <dbReference type="ARBA" id="ARBA00023015"/>
    </source>
</evidence>
<feature type="compositionally biased region" description="Polar residues" evidence="11">
    <location>
        <begin position="145"/>
        <end position="155"/>
    </location>
</feature>
<dbReference type="SUPFAM" id="SSF47459">
    <property type="entry name" value="HLH, helix-loop-helix DNA-binding domain"/>
    <property type="match status" value="1"/>
</dbReference>
<dbReference type="GO" id="GO:0090575">
    <property type="term" value="C:RNA polymerase II transcription regulator complex"/>
    <property type="evidence" value="ECO:0007669"/>
    <property type="project" value="TreeGrafter"/>
</dbReference>
<dbReference type="Gene3D" id="4.10.280.10">
    <property type="entry name" value="Helix-loop-helix DNA-binding domain"/>
    <property type="match status" value="1"/>
</dbReference>
<dbReference type="OMA" id="HHNMLER"/>
<feature type="region of interest" description="Disordered" evidence="11">
    <location>
        <begin position="1"/>
        <end position="42"/>
    </location>
</feature>
<evidence type="ECO:0000313" key="14">
    <source>
        <dbReference type="Proteomes" id="UP000198287"/>
    </source>
</evidence>
<keyword evidence="6" id="KW-0238">DNA-binding</keyword>
<dbReference type="GO" id="GO:0003700">
    <property type="term" value="F:DNA-binding transcription factor activity"/>
    <property type="evidence" value="ECO:0007669"/>
    <property type="project" value="TreeGrafter"/>
</dbReference>
<evidence type="ECO:0000256" key="11">
    <source>
        <dbReference type="SAM" id="MobiDB-lite"/>
    </source>
</evidence>
<gene>
    <name evidence="13" type="ORF">Fcan01_05304</name>
</gene>
<dbReference type="PANTHER" id="PTHR10328">
    <property type="entry name" value="PROTEIN MAX MYC-ASSOCIATED FACTOR X"/>
    <property type="match status" value="1"/>
</dbReference>
<evidence type="ECO:0000313" key="13">
    <source>
        <dbReference type="EMBL" id="OXA60308.1"/>
    </source>
</evidence>
<keyword evidence="3" id="KW-0678">Repressor</keyword>
<feature type="region of interest" description="Disordered" evidence="11">
    <location>
        <begin position="125"/>
        <end position="204"/>
    </location>
</feature>
<evidence type="ECO:0000256" key="1">
    <source>
        <dbReference type="ARBA" id="ARBA00007628"/>
    </source>
</evidence>
<comment type="caution">
    <text evidence="13">The sequence shown here is derived from an EMBL/GenBank/DDBJ whole genome shotgun (WGS) entry which is preliminary data.</text>
</comment>
<keyword evidence="4" id="KW-0597">Phosphoprotein</keyword>
<evidence type="ECO:0000259" key="12">
    <source>
        <dbReference type="PROSITE" id="PS50888"/>
    </source>
</evidence>
<accession>A0A226ESW2</accession>
<dbReference type="Pfam" id="PF00010">
    <property type="entry name" value="HLH"/>
    <property type="match status" value="1"/>
</dbReference>
<dbReference type="AlphaFoldDB" id="A0A226ESW2"/>
<dbReference type="SMART" id="SM00353">
    <property type="entry name" value="HLH"/>
    <property type="match status" value="1"/>
</dbReference>
<evidence type="ECO:0000256" key="10">
    <source>
        <dbReference type="ARBA" id="ARBA00029944"/>
    </source>
</evidence>
<evidence type="ECO:0000256" key="6">
    <source>
        <dbReference type="ARBA" id="ARBA00023125"/>
    </source>
</evidence>
<evidence type="ECO:0000256" key="3">
    <source>
        <dbReference type="ARBA" id="ARBA00022491"/>
    </source>
</evidence>
<dbReference type="GO" id="GO:0045944">
    <property type="term" value="P:positive regulation of transcription by RNA polymerase II"/>
    <property type="evidence" value="ECO:0007669"/>
    <property type="project" value="TreeGrafter"/>
</dbReference>
<dbReference type="InterPro" id="IPR036638">
    <property type="entry name" value="HLH_DNA-bd_sf"/>
</dbReference>
<feature type="domain" description="BHLH" evidence="12">
    <location>
        <begin position="44"/>
        <end position="103"/>
    </location>
</feature>
<keyword evidence="9" id="KW-0539">Nucleus</keyword>
<dbReference type="STRING" id="158441.A0A226ESW2"/>
<evidence type="ECO:0000256" key="7">
    <source>
        <dbReference type="ARBA" id="ARBA00023159"/>
    </source>
</evidence>
<evidence type="ECO:0000256" key="9">
    <source>
        <dbReference type="ARBA" id="ARBA00023242"/>
    </source>
</evidence>
<keyword evidence="7" id="KW-0010">Activator</keyword>
<dbReference type="InterPro" id="IPR011598">
    <property type="entry name" value="bHLH_dom"/>
</dbReference>